<dbReference type="InterPro" id="IPR002397">
    <property type="entry name" value="Cyt_P450_B"/>
</dbReference>
<evidence type="ECO:0000256" key="2">
    <source>
        <dbReference type="RuleBase" id="RU000461"/>
    </source>
</evidence>
<organism evidence="3 4">
    <name type="scientific">Nocardioides fonticola</name>
    <dbReference type="NCBI Taxonomy" id="450363"/>
    <lineage>
        <taxon>Bacteria</taxon>
        <taxon>Bacillati</taxon>
        <taxon>Actinomycetota</taxon>
        <taxon>Actinomycetes</taxon>
        <taxon>Propionibacteriales</taxon>
        <taxon>Nocardioidaceae</taxon>
        <taxon>Nocardioides</taxon>
    </lineage>
</organism>
<dbReference type="SUPFAM" id="SSF48264">
    <property type="entry name" value="Cytochrome P450"/>
    <property type="match status" value="1"/>
</dbReference>
<comment type="caution">
    <text evidence="3">The sequence shown here is derived from an EMBL/GenBank/DDBJ whole genome shotgun (WGS) entry which is preliminary data.</text>
</comment>
<keyword evidence="2" id="KW-0408">Iron</keyword>
<keyword evidence="2" id="KW-0560">Oxidoreductase</keyword>
<dbReference type="Proteomes" id="UP001501495">
    <property type="component" value="Unassembled WGS sequence"/>
</dbReference>
<dbReference type="InterPro" id="IPR036396">
    <property type="entry name" value="Cyt_P450_sf"/>
</dbReference>
<evidence type="ECO:0000256" key="1">
    <source>
        <dbReference type="ARBA" id="ARBA00010617"/>
    </source>
</evidence>
<evidence type="ECO:0000313" key="4">
    <source>
        <dbReference type="Proteomes" id="UP001501495"/>
    </source>
</evidence>
<accession>A0ABP7XDK7</accession>
<dbReference type="PANTHER" id="PTHR46696:SF4">
    <property type="entry name" value="BIOTIN BIOSYNTHESIS CYTOCHROME P450"/>
    <property type="match status" value="1"/>
</dbReference>
<dbReference type="Gene3D" id="1.10.630.10">
    <property type="entry name" value="Cytochrome P450"/>
    <property type="match status" value="1"/>
</dbReference>
<dbReference type="PRINTS" id="PR00359">
    <property type="entry name" value="BP450"/>
</dbReference>
<reference evidence="4" key="1">
    <citation type="journal article" date="2019" name="Int. J. Syst. Evol. Microbiol.">
        <title>The Global Catalogue of Microorganisms (GCM) 10K type strain sequencing project: providing services to taxonomists for standard genome sequencing and annotation.</title>
        <authorList>
            <consortium name="The Broad Institute Genomics Platform"/>
            <consortium name="The Broad Institute Genome Sequencing Center for Infectious Disease"/>
            <person name="Wu L."/>
            <person name="Ma J."/>
        </authorList>
    </citation>
    <scope>NUCLEOTIDE SEQUENCE [LARGE SCALE GENOMIC DNA]</scope>
    <source>
        <strain evidence="4">JCM 16703</strain>
    </source>
</reference>
<evidence type="ECO:0000313" key="3">
    <source>
        <dbReference type="EMBL" id="GAA4112673.1"/>
    </source>
</evidence>
<dbReference type="CDD" id="cd20625">
    <property type="entry name" value="CYP164-like"/>
    <property type="match status" value="1"/>
</dbReference>
<proteinExistence type="inferred from homology"/>
<dbReference type="RefSeq" id="WP_344732066.1">
    <property type="nucleotide sequence ID" value="NZ_BAAAZH010000008.1"/>
</dbReference>
<dbReference type="InterPro" id="IPR001128">
    <property type="entry name" value="Cyt_P450"/>
</dbReference>
<keyword evidence="2" id="KW-0349">Heme</keyword>
<dbReference type="InterPro" id="IPR017972">
    <property type="entry name" value="Cyt_P450_CS"/>
</dbReference>
<gene>
    <name evidence="3" type="ORF">GCM10022215_09230</name>
</gene>
<protein>
    <submittedName>
        <fullName evidence="3">Cytochrome P450</fullName>
    </submittedName>
</protein>
<name>A0ABP7XDK7_9ACTN</name>
<comment type="similarity">
    <text evidence="1 2">Belongs to the cytochrome P450 family.</text>
</comment>
<keyword evidence="2" id="KW-0479">Metal-binding</keyword>
<dbReference type="Pfam" id="PF00067">
    <property type="entry name" value="p450"/>
    <property type="match status" value="1"/>
</dbReference>
<keyword evidence="4" id="KW-1185">Reference proteome</keyword>
<dbReference type="PROSITE" id="PS00086">
    <property type="entry name" value="CYTOCHROME_P450"/>
    <property type="match status" value="1"/>
</dbReference>
<sequence length="436" mass="47510">MTIDVLSPVRSGLRWGLGHGLPGLAIRQGARGGDLVSRLVVDPDLRQDPFPAYERIRADAAARGSVFIDNGRLMGTVDHAAATEILRSDDFGVAFELPGRLQRAFAWSLDPWAAGPVDPPSMLAVDPPVHGRYRRLVTRWFTAREVRGLEERITETATRLLDGLAAQGSRVDLVEEYAALLPVAIIAEILGVPAHQHAQLLAWGNGAAITLDPALTWRQYRGAQQHVRALHRWLDDHLAAKRRSPGDDLLSALATLEDDDLTDLELRGIGLLVLGAGFETTVNLIGNAVAQVQSRPEVRAAVRDDPGLWGGVVEETLRFDSPVQLTFRSALTDTVVAGSPVRRGTGVLTYLGGANRDPAVFADPARFDPTRDDAGRHLAFSSGVHYCLGASLARAEATIGLRLLHERFPDLRLDGEPTRRPTRVLRGYERMPVALR</sequence>
<dbReference type="EMBL" id="BAAAZH010000008">
    <property type="protein sequence ID" value="GAA4112673.1"/>
    <property type="molecule type" value="Genomic_DNA"/>
</dbReference>
<keyword evidence="2" id="KW-0503">Monooxygenase</keyword>
<dbReference type="PANTHER" id="PTHR46696">
    <property type="entry name" value="P450, PUTATIVE (EUROFUNG)-RELATED"/>
    <property type="match status" value="1"/>
</dbReference>